<gene>
    <name evidence="1" type="ORF">LEP1GSC062_0927</name>
</gene>
<evidence type="ECO:0000313" key="1">
    <source>
        <dbReference type="EMBL" id="EQA63386.1"/>
    </source>
</evidence>
<dbReference type="AlphaFoldDB" id="V6I0U3"/>
<dbReference type="EMBL" id="AHMT02000018">
    <property type="protein sequence ID" value="EQA63386.1"/>
    <property type="molecule type" value="Genomic_DNA"/>
</dbReference>
<dbReference type="Proteomes" id="UP000018747">
    <property type="component" value="Unassembled WGS sequence"/>
</dbReference>
<evidence type="ECO:0000313" key="2">
    <source>
        <dbReference type="Proteomes" id="UP000018747"/>
    </source>
</evidence>
<protein>
    <submittedName>
        <fullName evidence="1">Uncharacterized protein</fullName>
    </submittedName>
</protein>
<comment type="caution">
    <text evidence="1">The sequence shown here is derived from an EMBL/GenBank/DDBJ whole genome shotgun (WGS) entry which is preliminary data.</text>
</comment>
<sequence length="139" mass="15657">MEIGNASITDTLNTDMTNKENLTNGKNVWETKLISSLDKLKGIGDFKENSSVKNASLQALKTYLNVVSKNYKRLVKLRGLNDKAGLNEINQNFEKTAMSLNATSEKFAKRKCCSIIFPSFFQNTKKPTNSFKTNSYFLL</sequence>
<name>V6I0U3_9LEPT</name>
<accession>V6I0U3</accession>
<reference evidence="1" key="1">
    <citation type="submission" date="2013-05" db="EMBL/GenBank/DDBJ databases">
        <authorList>
            <person name="Harkins D.M."/>
            <person name="Durkin A.S."/>
            <person name="Brinkac L.M."/>
            <person name="Haft D.H."/>
            <person name="Selengut J.D."/>
            <person name="Sanka R."/>
            <person name="DePew J."/>
            <person name="Purushe J."/>
            <person name="Hartskeerl R.A."/>
            <person name="Ahmed A."/>
            <person name="van der Linden H."/>
            <person name="Goris M.G.A."/>
            <person name="Vinetz J.M."/>
            <person name="Sutton G.G."/>
            <person name="Nierman W.C."/>
            <person name="Fouts D.E."/>
        </authorList>
    </citation>
    <scope>NUCLEOTIDE SEQUENCE [LARGE SCALE GENOMIC DNA]</scope>
    <source>
        <strain evidence="1">L 60</strain>
    </source>
</reference>
<proteinExistence type="predicted"/>
<organism evidence="1 2">
    <name type="scientific">Leptospira alexanderi serovar Manhao 3 str. L 60</name>
    <dbReference type="NCBI Taxonomy" id="1049759"/>
    <lineage>
        <taxon>Bacteria</taxon>
        <taxon>Pseudomonadati</taxon>
        <taxon>Spirochaetota</taxon>
        <taxon>Spirochaetia</taxon>
        <taxon>Leptospirales</taxon>
        <taxon>Leptospiraceae</taxon>
        <taxon>Leptospira</taxon>
    </lineage>
</organism>
<keyword evidence="2" id="KW-1185">Reference proteome</keyword>